<accession>A0A518KAG2</accession>
<dbReference type="RefSeq" id="WP_145113492.1">
    <property type="nucleotide sequence ID" value="NZ_CP036349.1"/>
</dbReference>
<dbReference type="InterPro" id="IPR006016">
    <property type="entry name" value="UspA"/>
</dbReference>
<comment type="similarity">
    <text evidence="1">Belongs to the universal stress protein A family.</text>
</comment>
<keyword evidence="4" id="KW-1185">Reference proteome</keyword>
<dbReference type="EMBL" id="CP036349">
    <property type="protein sequence ID" value="QDV74783.1"/>
    <property type="molecule type" value="Genomic_DNA"/>
</dbReference>
<dbReference type="PANTHER" id="PTHR46268:SF6">
    <property type="entry name" value="UNIVERSAL STRESS PROTEIN UP12"/>
    <property type="match status" value="1"/>
</dbReference>
<dbReference type="SUPFAM" id="SSF52402">
    <property type="entry name" value="Adenine nucleotide alpha hydrolases-like"/>
    <property type="match status" value="2"/>
</dbReference>
<reference evidence="3 4" key="1">
    <citation type="submission" date="2019-02" db="EMBL/GenBank/DDBJ databases">
        <title>Deep-cultivation of Planctomycetes and their phenomic and genomic characterization uncovers novel biology.</title>
        <authorList>
            <person name="Wiegand S."/>
            <person name="Jogler M."/>
            <person name="Boedeker C."/>
            <person name="Pinto D."/>
            <person name="Vollmers J."/>
            <person name="Rivas-Marin E."/>
            <person name="Kohn T."/>
            <person name="Peeters S.H."/>
            <person name="Heuer A."/>
            <person name="Rast P."/>
            <person name="Oberbeckmann S."/>
            <person name="Bunk B."/>
            <person name="Jeske O."/>
            <person name="Meyerdierks A."/>
            <person name="Storesund J.E."/>
            <person name="Kallscheuer N."/>
            <person name="Luecker S."/>
            <person name="Lage O.M."/>
            <person name="Pohl T."/>
            <person name="Merkel B.J."/>
            <person name="Hornburger P."/>
            <person name="Mueller R.-W."/>
            <person name="Bruemmer F."/>
            <person name="Labrenz M."/>
            <person name="Spormann A.M."/>
            <person name="Op den Camp H."/>
            <person name="Overmann J."/>
            <person name="Amann R."/>
            <person name="Jetten M.S.M."/>
            <person name="Mascher T."/>
            <person name="Medema M.H."/>
            <person name="Devos D.P."/>
            <person name="Kaster A.-K."/>
            <person name="Ovreas L."/>
            <person name="Rohde M."/>
            <person name="Galperin M.Y."/>
            <person name="Jogler C."/>
        </authorList>
    </citation>
    <scope>NUCLEOTIDE SEQUENCE [LARGE SCALE GENOMIC DNA]</scope>
    <source>
        <strain evidence="3 4">Spa11</strain>
    </source>
</reference>
<protein>
    <submittedName>
        <fullName evidence="3">Universal stress protein family protein</fullName>
    </submittedName>
</protein>
<evidence type="ECO:0000256" key="1">
    <source>
        <dbReference type="ARBA" id="ARBA00008791"/>
    </source>
</evidence>
<feature type="domain" description="UspA" evidence="2">
    <location>
        <begin position="167"/>
        <end position="281"/>
    </location>
</feature>
<dbReference type="CDD" id="cd00293">
    <property type="entry name" value="USP-like"/>
    <property type="match status" value="1"/>
</dbReference>
<dbReference type="KEGG" id="bmei:Spa11_29910"/>
<evidence type="ECO:0000259" key="2">
    <source>
        <dbReference type="Pfam" id="PF00582"/>
    </source>
</evidence>
<dbReference type="Gene3D" id="3.40.50.12370">
    <property type="match status" value="1"/>
</dbReference>
<evidence type="ECO:0000313" key="4">
    <source>
        <dbReference type="Proteomes" id="UP000316426"/>
    </source>
</evidence>
<dbReference type="InterPro" id="IPR006015">
    <property type="entry name" value="Universal_stress_UspA"/>
</dbReference>
<dbReference type="Pfam" id="PF00582">
    <property type="entry name" value="Usp"/>
    <property type="match status" value="1"/>
</dbReference>
<organism evidence="3 4">
    <name type="scientific">Botrimarina mediterranea</name>
    <dbReference type="NCBI Taxonomy" id="2528022"/>
    <lineage>
        <taxon>Bacteria</taxon>
        <taxon>Pseudomonadati</taxon>
        <taxon>Planctomycetota</taxon>
        <taxon>Planctomycetia</taxon>
        <taxon>Pirellulales</taxon>
        <taxon>Lacipirellulaceae</taxon>
        <taxon>Botrimarina</taxon>
    </lineage>
</organism>
<dbReference type="PANTHER" id="PTHR46268">
    <property type="entry name" value="STRESS RESPONSE PROTEIN NHAX"/>
    <property type="match status" value="1"/>
</dbReference>
<gene>
    <name evidence="3" type="ORF">Spa11_29910</name>
</gene>
<proteinExistence type="inferred from homology"/>
<name>A0A518KAG2_9BACT</name>
<dbReference type="Proteomes" id="UP000316426">
    <property type="component" value="Chromosome"/>
</dbReference>
<sequence>MNRSILVGLGGMGTEGACYTEAATQTAIELARRNEALLTGVTIVNTAQLGSLGPAPIGAGAMAAEMREHRFAETRDRVAAAVVAFENACTAAGLRYKVLREERSEPFDYLISQARYHDLTLIGLRGLFEYGVAGEAHYNAADTMVKLIAGGVRPLIATGPKYRPINRVMIAYSGSPQSAKTMRRFVQMRLWPDATVRVVAFGDDYERRQRHLSHAAGYFEAHDIDVELDYQPGDARKGLLEAAHEWNADLIVMGNSHRTLISRKVLGDTVLETIHHSDLPLFLSQ</sequence>
<dbReference type="PRINTS" id="PR01438">
    <property type="entry name" value="UNVRSLSTRESS"/>
</dbReference>
<dbReference type="AlphaFoldDB" id="A0A518KAG2"/>
<evidence type="ECO:0000313" key="3">
    <source>
        <dbReference type="EMBL" id="QDV74783.1"/>
    </source>
</evidence>